<dbReference type="EMBL" id="HBIZ01055064">
    <property type="protein sequence ID" value="CAE0782552.1"/>
    <property type="molecule type" value="Transcribed_RNA"/>
</dbReference>
<organism evidence="1">
    <name type="scientific">Chrysotila carterae</name>
    <name type="common">Marine alga</name>
    <name type="synonym">Syracosphaera carterae</name>
    <dbReference type="NCBI Taxonomy" id="13221"/>
    <lineage>
        <taxon>Eukaryota</taxon>
        <taxon>Haptista</taxon>
        <taxon>Haptophyta</taxon>
        <taxon>Prymnesiophyceae</taxon>
        <taxon>Isochrysidales</taxon>
        <taxon>Isochrysidaceae</taxon>
        <taxon>Chrysotila</taxon>
    </lineage>
</organism>
<accession>A0A7S4C097</accession>
<dbReference type="AlphaFoldDB" id="A0A7S4C097"/>
<proteinExistence type="predicted"/>
<sequence length="106" mass="11902">MPLLAFCQNTCDAYLYRQSTLDTVERSGRAAAPWEKLRARGGIKSDAFNLTASSKATGGTIPCGHQLFRRQRRSPREHDFTSIRTIVWTTNARINNSSNCAKKKLL</sequence>
<protein>
    <submittedName>
        <fullName evidence="1">Uncharacterized protein</fullName>
    </submittedName>
</protein>
<gene>
    <name evidence="1" type="ORF">PCAR00345_LOCUS35254</name>
</gene>
<reference evidence="1" key="1">
    <citation type="submission" date="2021-01" db="EMBL/GenBank/DDBJ databases">
        <authorList>
            <person name="Corre E."/>
            <person name="Pelletier E."/>
            <person name="Niang G."/>
            <person name="Scheremetjew M."/>
            <person name="Finn R."/>
            <person name="Kale V."/>
            <person name="Holt S."/>
            <person name="Cochrane G."/>
            <person name="Meng A."/>
            <person name="Brown T."/>
            <person name="Cohen L."/>
        </authorList>
    </citation>
    <scope>NUCLEOTIDE SEQUENCE</scope>
    <source>
        <strain evidence="1">CCMP645</strain>
    </source>
</reference>
<evidence type="ECO:0000313" key="1">
    <source>
        <dbReference type="EMBL" id="CAE0782552.1"/>
    </source>
</evidence>
<name>A0A7S4C097_CHRCT</name>